<dbReference type="AlphaFoldDB" id="A0A0R1HQV0"/>
<feature type="transmembrane region" description="Helical" evidence="1">
    <location>
        <begin position="20"/>
        <end position="39"/>
    </location>
</feature>
<organism evidence="2 3">
    <name type="scientific">Secundilactobacillus kimchicus JCM 15530</name>
    <dbReference type="NCBI Taxonomy" id="1302272"/>
    <lineage>
        <taxon>Bacteria</taxon>
        <taxon>Bacillati</taxon>
        <taxon>Bacillota</taxon>
        <taxon>Bacilli</taxon>
        <taxon>Lactobacillales</taxon>
        <taxon>Lactobacillaceae</taxon>
        <taxon>Secundilactobacillus</taxon>
    </lineage>
</organism>
<dbReference type="EMBL" id="AZCX01000002">
    <property type="protein sequence ID" value="KRK48683.1"/>
    <property type="molecule type" value="Genomic_DNA"/>
</dbReference>
<accession>A0A0R1HQV0</accession>
<keyword evidence="1" id="KW-0812">Transmembrane</keyword>
<keyword evidence="1" id="KW-1133">Transmembrane helix</keyword>
<dbReference type="Proteomes" id="UP000050911">
    <property type="component" value="Unassembled WGS sequence"/>
</dbReference>
<feature type="transmembrane region" description="Helical" evidence="1">
    <location>
        <begin position="45"/>
        <end position="67"/>
    </location>
</feature>
<name>A0A0R1HQV0_9LACO</name>
<evidence type="ECO:0000256" key="1">
    <source>
        <dbReference type="SAM" id="Phobius"/>
    </source>
</evidence>
<comment type="caution">
    <text evidence="2">The sequence shown here is derived from an EMBL/GenBank/DDBJ whole genome shotgun (WGS) entry which is preliminary data.</text>
</comment>
<evidence type="ECO:0000313" key="3">
    <source>
        <dbReference type="Proteomes" id="UP000050911"/>
    </source>
</evidence>
<keyword evidence="1" id="KW-0472">Membrane</keyword>
<reference evidence="2 3" key="1">
    <citation type="journal article" date="2015" name="Genome Announc.">
        <title>Expanding the biotechnology potential of lactobacilli through comparative genomics of 213 strains and associated genera.</title>
        <authorList>
            <person name="Sun Z."/>
            <person name="Harris H.M."/>
            <person name="McCann A."/>
            <person name="Guo C."/>
            <person name="Argimon S."/>
            <person name="Zhang W."/>
            <person name="Yang X."/>
            <person name="Jeffery I.B."/>
            <person name="Cooney J.C."/>
            <person name="Kagawa T.F."/>
            <person name="Liu W."/>
            <person name="Song Y."/>
            <person name="Salvetti E."/>
            <person name="Wrobel A."/>
            <person name="Rasinkangas P."/>
            <person name="Parkhill J."/>
            <person name="Rea M.C."/>
            <person name="O'Sullivan O."/>
            <person name="Ritari J."/>
            <person name="Douillard F.P."/>
            <person name="Paul Ross R."/>
            <person name="Yang R."/>
            <person name="Briner A.E."/>
            <person name="Felis G.E."/>
            <person name="de Vos W.M."/>
            <person name="Barrangou R."/>
            <person name="Klaenhammer T.R."/>
            <person name="Caufield P.W."/>
            <person name="Cui Y."/>
            <person name="Zhang H."/>
            <person name="O'Toole P.W."/>
        </authorList>
    </citation>
    <scope>NUCLEOTIDE SEQUENCE [LARGE SCALE GENOMIC DNA]</scope>
    <source>
        <strain evidence="2 3">JCM 15530</strain>
    </source>
</reference>
<keyword evidence="3" id="KW-1185">Reference proteome</keyword>
<dbReference type="PATRIC" id="fig|1302272.5.peg.1006"/>
<proteinExistence type="predicted"/>
<gene>
    <name evidence="2" type="ORF">FC96_GL001000</name>
</gene>
<protein>
    <submittedName>
        <fullName evidence="2">Uncharacterized protein</fullName>
    </submittedName>
</protein>
<evidence type="ECO:0000313" key="2">
    <source>
        <dbReference type="EMBL" id="KRK48683.1"/>
    </source>
</evidence>
<sequence>MIKMDKKHVAISRAIVLSGLRTMAWWFFASALILLAVSYQHLGQSWLSAAVMALAVAVVAAVFRFVIGMNRNRAGERQER</sequence>